<dbReference type="AlphaFoldDB" id="A0AAD5VDG7"/>
<proteinExistence type="predicted"/>
<dbReference type="EMBL" id="JANAWD010000066">
    <property type="protein sequence ID" value="KAJ3488464.1"/>
    <property type="molecule type" value="Genomic_DNA"/>
</dbReference>
<accession>A0AAD5VDG7</accession>
<feature type="region of interest" description="Disordered" evidence="2">
    <location>
        <begin position="1"/>
        <end position="45"/>
    </location>
</feature>
<keyword evidence="4" id="KW-1185">Reference proteome</keyword>
<evidence type="ECO:0000256" key="2">
    <source>
        <dbReference type="SAM" id="MobiDB-lite"/>
    </source>
</evidence>
<sequence>MRGSSPGVATSKNTPNTKGPGRASSVPAGAKPKLKLERAPSTSDALLHNPARVSILAQAIQNAGALNSQAEKKSLMSTPATTPSRKPTKINPVTPTPAIRHINLRALRPNPNTPKGTKSVFKIGPPKGKRRAKSPVAKPQIVAEPPLTPESIAPKVPPSSSPLAHSPSGPLGKAGAQKPDVQVVETLAVDIPDPDVEDRISAPPIAVLDPGTTEGEEEEHCDGHSDNVLDVQVVANADESEGETDVIDVKPARKRRRVTVSVAPPNTTTPLAGGKVPSSPAGDELQFAETPGILSTVLDDLPQEVDLPVIGMGEYDLGLGTLDDLDTDFQYLNLSEIVNLPWVNVDTRLENESVSGDDRDVQKYLTDASIFVPPGLGVVLNQMKLSLKSETASRAKAETRLLEETKKLARAEQRNIDLEAENKLLREAHQQWSSAITELFSSSVVSAARMLIHQLADPSKGSNVNSETTRKNGGIQGRDEASDLGASLYPPSTSKDKNKAPQDRTAKMDPPSSPTSSDEVVNELSGAAPDLQAPATVGDVSDKLKRLSGKFLSLHFRATPVTGTGTVFGAKTAIDS</sequence>
<feature type="compositionally biased region" description="Low complexity" evidence="2">
    <location>
        <begin position="161"/>
        <end position="171"/>
    </location>
</feature>
<feature type="compositionally biased region" description="Basic and acidic residues" evidence="2">
    <location>
        <begin position="494"/>
        <end position="507"/>
    </location>
</feature>
<feature type="region of interest" description="Disordered" evidence="2">
    <location>
        <begin position="70"/>
        <end position="95"/>
    </location>
</feature>
<feature type="compositionally biased region" description="Polar residues" evidence="2">
    <location>
        <begin position="7"/>
        <end position="17"/>
    </location>
</feature>
<evidence type="ECO:0000313" key="3">
    <source>
        <dbReference type="EMBL" id="KAJ3488464.1"/>
    </source>
</evidence>
<dbReference type="Proteomes" id="UP001212997">
    <property type="component" value="Unassembled WGS sequence"/>
</dbReference>
<protein>
    <submittedName>
        <fullName evidence="3">Uncharacterized protein</fullName>
    </submittedName>
</protein>
<name>A0AAD5VDG7_9APHY</name>
<organism evidence="3 4">
    <name type="scientific">Meripilus lineatus</name>
    <dbReference type="NCBI Taxonomy" id="2056292"/>
    <lineage>
        <taxon>Eukaryota</taxon>
        <taxon>Fungi</taxon>
        <taxon>Dikarya</taxon>
        <taxon>Basidiomycota</taxon>
        <taxon>Agaricomycotina</taxon>
        <taxon>Agaricomycetes</taxon>
        <taxon>Polyporales</taxon>
        <taxon>Meripilaceae</taxon>
        <taxon>Meripilus</taxon>
    </lineage>
</organism>
<feature type="coiled-coil region" evidence="1">
    <location>
        <begin position="392"/>
        <end position="428"/>
    </location>
</feature>
<feature type="region of interest" description="Disordered" evidence="2">
    <location>
        <begin position="458"/>
        <end position="532"/>
    </location>
</feature>
<keyword evidence="1" id="KW-0175">Coiled coil</keyword>
<reference evidence="3" key="1">
    <citation type="submission" date="2022-07" db="EMBL/GenBank/DDBJ databases">
        <title>Genome Sequence of Physisporinus lineatus.</title>
        <authorList>
            <person name="Buettner E."/>
        </authorList>
    </citation>
    <scope>NUCLEOTIDE SEQUENCE</scope>
    <source>
        <strain evidence="3">VT162</strain>
    </source>
</reference>
<feature type="compositionally biased region" description="Polar residues" evidence="2">
    <location>
        <begin position="70"/>
        <end position="85"/>
    </location>
</feature>
<evidence type="ECO:0000313" key="4">
    <source>
        <dbReference type="Proteomes" id="UP001212997"/>
    </source>
</evidence>
<feature type="region of interest" description="Disordered" evidence="2">
    <location>
        <begin position="107"/>
        <end position="178"/>
    </location>
</feature>
<evidence type="ECO:0000256" key="1">
    <source>
        <dbReference type="SAM" id="Coils"/>
    </source>
</evidence>
<comment type="caution">
    <text evidence="3">The sequence shown here is derived from an EMBL/GenBank/DDBJ whole genome shotgun (WGS) entry which is preliminary data.</text>
</comment>
<gene>
    <name evidence="3" type="ORF">NLI96_g2832</name>
</gene>